<gene>
    <name evidence="2" type="ORF">HMPREF9370_0948</name>
</gene>
<keyword evidence="3" id="KW-1185">Reference proteome</keyword>
<dbReference type="InterPro" id="IPR025402">
    <property type="entry name" value="DMP19_C"/>
</dbReference>
<dbReference type="EMBL" id="AGAZ01000036">
    <property type="protein sequence ID" value="EGZ48052.1"/>
    <property type="molecule type" value="Genomic_DNA"/>
</dbReference>
<feature type="domain" description="DNA mimic protein DMP19 C-terminal" evidence="1">
    <location>
        <begin position="60"/>
        <end position="175"/>
    </location>
</feature>
<sequence>MILFRQALLLRCLSEHQPTAPTIMLDLNPQSYDSPEQFIYTLADRYFAYLETHGDAAADLLTDEQHALMAYVYLDSQVQEGGFVQLIASGYGEYVLLNPLADSLRRWKIKPTPKILDQAKALYLKHGGEIERLSSEGAGADSLRAQFPEFEELDADYYDCAEADMAAAAEYIARHAAKFSALP</sequence>
<dbReference type="STRING" id="1030841.HMPREF9370_0948"/>
<organism evidence="2 3">
    <name type="scientific">Neisseria wadsworthii 9715</name>
    <dbReference type="NCBI Taxonomy" id="1030841"/>
    <lineage>
        <taxon>Bacteria</taxon>
        <taxon>Pseudomonadati</taxon>
        <taxon>Pseudomonadota</taxon>
        <taxon>Betaproteobacteria</taxon>
        <taxon>Neisseriales</taxon>
        <taxon>Neisseriaceae</taxon>
        <taxon>Neisseria</taxon>
    </lineage>
</organism>
<comment type="caution">
    <text evidence="2">The sequence shown here is derived from an EMBL/GenBank/DDBJ whole genome shotgun (WGS) entry which is preliminary data.</text>
</comment>
<dbReference type="Gene3D" id="1.20.1420.60">
    <property type="match status" value="1"/>
</dbReference>
<dbReference type="Pfam" id="PF14300">
    <property type="entry name" value="DMP19"/>
    <property type="match status" value="1"/>
</dbReference>
<dbReference type="AlphaFoldDB" id="G4CPD8"/>
<evidence type="ECO:0000313" key="3">
    <source>
        <dbReference type="Proteomes" id="UP000005336"/>
    </source>
</evidence>
<evidence type="ECO:0000313" key="2">
    <source>
        <dbReference type="EMBL" id="EGZ48052.1"/>
    </source>
</evidence>
<name>G4CPD8_9NEIS</name>
<proteinExistence type="predicted"/>
<protein>
    <recommendedName>
        <fullName evidence="1">DNA mimic protein DMP19 C-terminal domain-containing protein</fullName>
    </recommendedName>
</protein>
<accession>G4CPD8</accession>
<dbReference type="PATRIC" id="fig|1030841.3.peg.932"/>
<evidence type="ECO:0000259" key="1">
    <source>
        <dbReference type="Pfam" id="PF14300"/>
    </source>
</evidence>
<dbReference type="HOGENOM" id="CLU_107474_0_0_4"/>
<reference evidence="2 3" key="1">
    <citation type="submission" date="2011-06" db="EMBL/GenBank/DDBJ databases">
        <authorList>
            <person name="Muzny D."/>
            <person name="Qin X."/>
            <person name="Deng J."/>
            <person name="Jiang H."/>
            <person name="Liu Y."/>
            <person name="Qu J."/>
            <person name="Song X.-Z."/>
            <person name="Zhang L."/>
            <person name="Thornton R."/>
            <person name="Coyle M."/>
            <person name="Francisco L."/>
            <person name="Jackson L."/>
            <person name="Javaid M."/>
            <person name="Korchina V."/>
            <person name="Kovar C."/>
            <person name="Mata R."/>
            <person name="Mathew T."/>
            <person name="Ngo R."/>
            <person name="Nguyen L."/>
            <person name="Nguyen N."/>
            <person name="Okwuonu G."/>
            <person name="Ongeri F."/>
            <person name="Pham C."/>
            <person name="Simmons D."/>
            <person name="Wilczek-Boney K."/>
            <person name="Hale W."/>
            <person name="Jakkamsetti A."/>
            <person name="Pham P."/>
            <person name="Ruth R."/>
            <person name="San Lucas F."/>
            <person name="Warren J."/>
            <person name="Zhang J."/>
            <person name="Zhao Z."/>
            <person name="Zhou C."/>
            <person name="Zhu D."/>
            <person name="Lee S."/>
            <person name="Bess C."/>
            <person name="Blankenburg K."/>
            <person name="Forbes L."/>
            <person name="Fu Q."/>
            <person name="Gubbala S."/>
            <person name="Hirani K."/>
            <person name="Jayaseelan J.C."/>
            <person name="Lara F."/>
            <person name="Munidasa M."/>
            <person name="Palculict T."/>
            <person name="Patil S."/>
            <person name="Pu L.-L."/>
            <person name="Saada N."/>
            <person name="Tang L."/>
            <person name="Weissenberger G."/>
            <person name="Zhu Y."/>
            <person name="Hemphill L."/>
            <person name="Shang Y."/>
            <person name="Youmans B."/>
            <person name="Ayvaz T."/>
            <person name="Ross M."/>
            <person name="Santibanez J."/>
            <person name="Aqrawi P."/>
            <person name="Gross S."/>
            <person name="Joshi V."/>
            <person name="Fowler G."/>
            <person name="Nazareth L."/>
            <person name="Reid J."/>
            <person name="Worley K."/>
            <person name="Petrosino J."/>
            <person name="Highlander S."/>
            <person name="Gibbs R."/>
        </authorList>
    </citation>
    <scope>NUCLEOTIDE SEQUENCE [LARGE SCALE GENOMIC DNA]</scope>
    <source>
        <strain evidence="2 3">9715</strain>
    </source>
</reference>
<dbReference type="Proteomes" id="UP000005336">
    <property type="component" value="Unassembled WGS sequence"/>
</dbReference>